<name>A0A3D8SD05_9EURO</name>
<gene>
    <name evidence="1" type="ORF">DSM5745_04543</name>
</gene>
<comment type="caution">
    <text evidence="1">The sequence shown here is derived from an EMBL/GenBank/DDBJ whole genome shotgun (WGS) entry which is preliminary data.</text>
</comment>
<protein>
    <submittedName>
        <fullName evidence="1">Uncharacterized protein</fullName>
    </submittedName>
</protein>
<evidence type="ECO:0000313" key="2">
    <source>
        <dbReference type="Proteomes" id="UP000256690"/>
    </source>
</evidence>
<dbReference type="OrthoDB" id="4499271at2759"/>
<dbReference type="Proteomes" id="UP000256690">
    <property type="component" value="Unassembled WGS sequence"/>
</dbReference>
<sequence>MTDISCRGAQPALEAAKVLDVAGIAHVCVGWLAVALLAFDANLGEVELVVRDKDFAAARASLVQGGFRLCEDAQCRELCDRRPPPLESQEQLFSLNECQDFFAPNASHLIASAHFHLGAQYSQCTVLSLYKKSEILRWIPVLEDDPGKDDPSLIWLSNDAPRLPPARPDGPCGPWRHAQAVRLLSPAAFCELLLFLYCRDCSHVGLRQFSCRAMFERCAGHQMRLDRRLRPDFQEVWESMVDFFAHKIGPRDPFPALHALRMRLIAAEEILYEEMPQVDEDAIRY</sequence>
<organism evidence="1 2">
    <name type="scientific">Aspergillus mulundensis</name>
    <dbReference type="NCBI Taxonomy" id="1810919"/>
    <lineage>
        <taxon>Eukaryota</taxon>
        <taxon>Fungi</taxon>
        <taxon>Dikarya</taxon>
        <taxon>Ascomycota</taxon>
        <taxon>Pezizomycotina</taxon>
        <taxon>Eurotiomycetes</taxon>
        <taxon>Eurotiomycetidae</taxon>
        <taxon>Eurotiales</taxon>
        <taxon>Aspergillaceae</taxon>
        <taxon>Aspergillus</taxon>
        <taxon>Aspergillus subgen. Nidulantes</taxon>
    </lineage>
</organism>
<accession>A0A3D8SD05</accession>
<evidence type="ECO:0000313" key="1">
    <source>
        <dbReference type="EMBL" id="RDW84217.1"/>
    </source>
</evidence>
<dbReference type="AlphaFoldDB" id="A0A3D8SD05"/>
<keyword evidence="2" id="KW-1185">Reference proteome</keyword>
<reference evidence="1 2" key="1">
    <citation type="journal article" date="2018" name="IMA Fungus">
        <title>IMA Genome-F 9: Draft genome sequence of Annulohypoxylon stygium, Aspergillus mulundensis, Berkeleyomyces basicola (syn. Thielaviopsis basicola), Ceratocystis smalleyi, two Cercospora beticola strains, Coleophoma cylindrospora, Fusarium fracticaudum, Phialophora cf. hyalina, and Morchella septimelata.</title>
        <authorList>
            <person name="Wingfield B.D."/>
            <person name="Bills G.F."/>
            <person name="Dong Y."/>
            <person name="Huang W."/>
            <person name="Nel W.J."/>
            <person name="Swalarsk-Parry B.S."/>
            <person name="Vaghefi N."/>
            <person name="Wilken P.M."/>
            <person name="An Z."/>
            <person name="de Beer Z.W."/>
            <person name="De Vos L."/>
            <person name="Chen L."/>
            <person name="Duong T.A."/>
            <person name="Gao Y."/>
            <person name="Hammerbacher A."/>
            <person name="Kikkert J.R."/>
            <person name="Li Y."/>
            <person name="Li H."/>
            <person name="Li K."/>
            <person name="Li Q."/>
            <person name="Liu X."/>
            <person name="Ma X."/>
            <person name="Naidoo K."/>
            <person name="Pethybridge S.J."/>
            <person name="Sun J."/>
            <person name="Steenkamp E.T."/>
            <person name="van der Nest M.A."/>
            <person name="van Wyk S."/>
            <person name="Wingfield M.J."/>
            <person name="Xiong C."/>
            <person name="Yue Q."/>
            <person name="Zhang X."/>
        </authorList>
    </citation>
    <scope>NUCLEOTIDE SEQUENCE [LARGE SCALE GENOMIC DNA]</scope>
    <source>
        <strain evidence="1 2">DSM 5745</strain>
    </source>
</reference>
<dbReference type="RefSeq" id="XP_026605555.1">
    <property type="nucleotide sequence ID" value="XM_026746559.1"/>
</dbReference>
<dbReference type="EMBL" id="PVWQ01000004">
    <property type="protein sequence ID" value="RDW84217.1"/>
    <property type="molecule type" value="Genomic_DNA"/>
</dbReference>
<proteinExistence type="predicted"/>
<dbReference type="GeneID" id="38114913"/>